<evidence type="ECO:0000313" key="3">
    <source>
        <dbReference type="EMBL" id="VDK51177.1"/>
    </source>
</evidence>
<protein>
    <recommendedName>
        <fullName evidence="1">RNA-directed DNA polymerase</fullName>
        <ecNumber evidence="1">2.7.7.49</ecNumber>
    </recommendedName>
</protein>
<evidence type="ECO:0000313" key="4">
    <source>
        <dbReference type="Proteomes" id="UP000271889"/>
    </source>
</evidence>
<dbReference type="Proteomes" id="UP000271889">
    <property type="component" value="Unassembled WGS sequence"/>
</dbReference>
<dbReference type="AlphaFoldDB" id="A0A3P6QYF2"/>
<dbReference type="InterPro" id="IPR050951">
    <property type="entry name" value="Retrovirus_Pol_polyprotein"/>
</dbReference>
<dbReference type="GO" id="GO:0003964">
    <property type="term" value="F:RNA-directed DNA polymerase activity"/>
    <property type="evidence" value="ECO:0007669"/>
    <property type="project" value="UniProtKB-EC"/>
</dbReference>
<sequence>METSVEMAQEQKNDVFLNNIYLIKTNTPLPDTVPEDEKSRLFEMASKVLLKEDGCLYYEIQSRNCTKQLMLIPDTLKSLVFEAYHSSQLSGGHMSWRKTLAKIMRKYYWPSIYADIRQWCTQCMACQLRRQ</sequence>
<proteinExistence type="predicted"/>
<gene>
    <name evidence="3" type="ORF">CGOC_LOCUS1988</name>
</gene>
<evidence type="ECO:0000256" key="1">
    <source>
        <dbReference type="ARBA" id="ARBA00012493"/>
    </source>
</evidence>
<feature type="domain" description="Integrase zinc-binding" evidence="2">
    <location>
        <begin position="72"/>
        <end position="130"/>
    </location>
</feature>
<evidence type="ECO:0000259" key="2">
    <source>
        <dbReference type="Pfam" id="PF17921"/>
    </source>
</evidence>
<dbReference type="Pfam" id="PF17921">
    <property type="entry name" value="Integrase_H2C2"/>
    <property type="match status" value="1"/>
</dbReference>
<keyword evidence="4" id="KW-1185">Reference proteome</keyword>
<dbReference type="OrthoDB" id="5830590at2759"/>
<dbReference type="PANTHER" id="PTHR37984">
    <property type="entry name" value="PROTEIN CBG26694"/>
    <property type="match status" value="1"/>
</dbReference>
<name>A0A3P6QYF2_CYLGO</name>
<dbReference type="FunFam" id="1.10.340.70:FF:000001">
    <property type="entry name" value="Retrovirus-related Pol polyprotein from transposon gypsy-like Protein"/>
    <property type="match status" value="1"/>
</dbReference>
<dbReference type="PANTHER" id="PTHR37984:SF15">
    <property type="entry name" value="INTEGRASE CATALYTIC DOMAIN-CONTAINING PROTEIN"/>
    <property type="match status" value="1"/>
</dbReference>
<dbReference type="InterPro" id="IPR041588">
    <property type="entry name" value="Integrase_H2C2"/>
</dbReference>
<organism evidence="3 4">
    <name type="scientific">Cylicostephanus goldi</name>
    <name type="common">Nematode worm</name>
    <dbReference type="NCBI Taxonomy" id="71465"/>
    <lineage>
        <taxon>Eukaryota</taxon>
        <taxon>Metazoa</taxon>
        <taxon>Ecdysozoa</taxon>
        <taxon>Nematoda</taxon>
        <taxon>Chromadorea</taxon>
        <taxon>Rhabditida</taxon>
        <taxon>Rhabditina</taxon>
        <taxon>Rhabditomorpha</taxon>
        <taxon>Strongyloidea</taxon>
        <taxon>Strongylidae</taxon>
        <taxon>Cylicostephanus</taxon>
    </lineage>
</organism>
<dbReference type="Gene3D" id="1.10.340.70">
    <property type="match status" value="1"/>
</dbReference>
<dbReference type="EMBL" id="UYRV01004160">
    <property type="protein sequence ID" value="VDK51177.1"/>
    <property type="molecule type" value="Genomic_DNA"/>
</dbReference>
<reference evidence="3 4" key="1">
    <citation type="submission" date="2018-11" db="EMBL/GenBank/DDBJ databases">
        <authorList>
            <consortium name="Pathogen Informatics"/>
        </authorList>
    </citation>
    <scope>NUCLEOTIDE SEQUENCE [LARGE SCALE GENOMIC DNA]</scope>
</reference>
<accession>A0A3P6QYF2</accession>
<feature type="non-terminal residue" evidence="3">
    <location>
        <position position="131"/>
    </location>
</feature>
<dbReference type="EC" id="2.7.7.49" evidence="1"/>